<accession>A0A7V9AAY7</accession>
<evidence type="ECO:0000313" key="2">
    <source>
        <dbReference type="Proteomes" id="UP000542342"/>
    </source>
</evidence>
<name>A0A7V9AAY7_9BACT</name>
<keyword evidence="2" id="KW-1185">Reference proteome</keyword>
<gene>
    <name evidence="1" type="ORF">H0921_05535</name>
</gene>
<organism evidence="1 2">
    <name type="scientific">Thermogemmata fonticola</name>
    <dbReference type="NCBI Taxonomy" id="2755323"/>
    <lineage>
        <taxon>Bacteria</taxon>
        <taxon>Pseudomonadati</taxon>
        <taxon>Planctomycetota</taxon>
        <taxon>Planctomycetia</taxon>
        <taxon>Gemmatales</taxon>
        <taxon>Gemmataceae</taxon>
        <taxon>Thermogemmata</taxon>
    </lineage>
</organism>
<comment type="caution">
    <text evidence="1">The sequence shown here is derived from an EMBL/GenBank/DDBJ whole genome shotgun (WGS) entry which is preliminary data.</text>
</comment>
<protein>
    <submittedName>
        <fullName evidence="1">Uncharacterized protein</fullName>
    </submittedName>
</protein>
<proteinExistence type="predicted"/>
<dbReference type="EMBL" id="JACEFB010000002">
    <property type="protein sequence ID" value="MBA2225621.1"/>
    <property type="molecule type" value="Genomic_DNA"/>
</dbReference>
<sequence>MNDNELTEYDILEEPRDNIYSRILNYAYRYCDYISFVIRFDLGLDSGGHKFLIHTKENIKRIDIASEWPGTNLIDQVATIVYLNFTESVLKEILNHTTGLYQWVQPSLPEDLCLYRCNNPWLVSIAHERLSWLNIYPEELNDILVAIPELEKMVQIPDLSNKSNQ</sequence>
<dbReference type="AlphaFoldDB" id="A0A7V9AAY7"/>
<dbReference type="Proteomes" id="UP000542342">
    <property type="component" value="Unassembled WGS sequence"/>
</dbReference>
<dbReference type="RefSeq" id="WP_194537029.1">
    <property type="nucleotide sequence ID" value="NZ_JACEFB010000002.1"/>
</dbReference>
<evidence type="ECO:0000313" key="1">
    <source>
        <dbReference type="EMBL" id="MBA2225621.1"/>
    </source>
</evidence>
<reference evidence="1 2" key="1">
    <citation type="submission" date="2020-07" db="EMBL/GenBank/DDBJ databases">
        <title>Thermogemmata thermophila gen. nov., sp. nov., a novel moderate thermophilic planctomycete from a Kamchatka hot spring.</title>
        <authorList>
            <person name="Elcheninov A.G."/>
            <person name="Podosokorskaya O.A."/>
            <person name="Kovaleva O.L."/>
            <person name="Novikov A."/>
            <person name="Bonch-Osmolovskaya E.A."/>
            <person name="Toshchakov S.V."/>
            <person name="Kublanov I.V."/>
        </authorList>
    </citation>
    <scope>NUCLEOTIDE SEQUENCE [LARGE SCALE GENOMIC DNA]</scope>
    <source>
        <strain evidence="1 2">2918</strain>
    </source>
</reference>